<organism evidence="1 2">
    <name type="scientific">Desulfonema magnum</name>
    <dbReference type="NCBI Taxonomy" id="45655"/>
    <lineage>
        <taxon>Bacteria</taxon>
        <taxon>Pseudomonadati</taxon>
        <taxon>Thermodesulfobacteriota</taxon>
        <taxon>Desulfobacteria</taxon>
        <taxon>Desulfobacterales</taxon>
        <taxon>Desulfococcaceae</taxon>
        <taxon>Desulfonema</taxon>
    </lineage>
</organism>
<proteinExistence type="predicted"/>
<dbReference type="KEGG" id="dmm:dnm_056180"/>
<gene>
    <name evidence="1" type="ORF">dnm_056180</name>
</gene>
<keyword evidence="2" id="KW-1185">Reference proteome</keyword>
<reference evidence="1" key="1">
    <citation type="journal article" date="2021" name="Microb. Physiol.">
        <title>Proteogenomic Insights into the Physiology of Marine, Sulfate-Reducing, Filamentous Desulfonema limicola and Desulfonema magnum.</title>
        <authorList>
            <person name="Schnaars V."/>
            <person name="Wohlbrand L."/>
            <person name="Scheve S."/>
            <person name="Hinrichs C."/>
            <person name="Reinhardt R."/>
            <person name="Rabus R."/>
        </authorList>
    </citation>
    <scope>NUCLEOTIDE SEQUENCE</scope>
    <source>
        <strain evidence="1">4be13</strain>
    </source>
</reference>
<accession>A0A975GQ66</accession>
<dbReference type="AlphaFoldDB" id="A0A975GQ66"/>
<evidence type="ECO:0000313" key="2">
    <source>
        <dbReference type="Proteomes" id="UP000663722"/>
    </source>
</evidence>
<evidence type="ECO:0000313" key="1">
    <source>
        <dbReference type="EMBL" id="QTA89562.1"/>
    </source>
</evidence>
<sequence>MEHIENVGWVERSGTHLIRVSGGFRFAPPTLRSYIPGILFFRKTLTDR</sequence>
<dbReference type="Proteomes" id="UP000663722">
    <property type="component" value="Chromosome"/>
</dbReference>
<dbReference type="EMBL" id="CP061800">
    <property type="protein sequence ID" value="QTA89562.1"/>
    <property type="molecule type" value="Genomic_DNA"/>
</dbReference>
<protein>
    <submittedName>
        <fullName evidence="1">Uncharacterized protein</fullName>
    </submittedName>
</protein>
<name>A0A975GQ66_9BACT</name>